<evidence type="ECO:0000313" key="2">
    <source>
        <dbReference type="EMBL" id="NKE04666.1"/>
    </source>
</evidence>
<dbReference type="AlphaFoldDB" id="A0A846TS30"/>
<evidence type="ECO:0000313" key="3">
    <source>
        <dbReference type="Proteomes" id="UP000587942"/>
    </source>
</evidence>
<reference evidence="2 3" key="1">
    <citation type="submission" date="2020-03" db="EMBL/GenBank/DDBJ databases">
        <authorList>
            <person name="Sun Q."/>
        </authorList>
    </citation>
    <scope>NUCLEOTIDE SEQUENCE [LARGE SCALE GENOMIC DNA]</scope>
    <source>
        <strain evidence="2 3">KACC 21451</strain>
    </source>
</reference>
<comment type="caution">
    <text evidence="2">The sequence shown here is derived from an EMBL/GenBank/DDBJ whole genome shotgun (WGS) entry which is preliminary data.</text>
</comment>
<dbReference type="RefSeq" id="WP_167831158.1">
    <property type="nucleotide sequence ID" value="NZ_JAAVUM010000002.1"/>
</dbReference>
<organism evidence="2 3">
    <name type="scientific">Mesobacillus selenatarsenatis</name>
    <dbReference type="NCBI Taxonomy" id="388741"/>
    <lineage>
        <taxon>Bacteria</taxon>
        <taxon>Bacillati</taxon>
        <taxon>Bacillota</taxon>
        <taxon>Bacilli</taxon>
        <taxon>Bacillales</taxon>
        <taxon>Bacillaceae</taxon>
        <taxon>Mesobacillus</taxon>
    </lineage>
</organism>
<proteinExistence type="predicted"/>
<dbReference type="Pfam" id="PF08721">
    <property type="entry name" value="Tn7_Tnp_TnsA_C"/>
    <property type="match status" value="1"/>
</dbReference>
<sequence length="248" mass="29627">MVNNWATHDERFAPKRRVSNKISWKYPHSVGSFFSNKMDKYVEYESKGESLFYFFLELDLSTIRYYVQPVEVPIKYYDENEDIQYWYHVPDVLVFRKMGKPILFQIKEIKEPSKRERIIDKSCIDYAESKGWEYRVIYPKALPDTIVHNINFLNGFTRRKRQYVDFIQEVLNKLLHFQMSTIEEMANSFKPKVDPLFIVPVIYHLIATGYIYININEKISTSTIIRPNRELQTILGNNLFVETIGYES</sequence>
<evidence type="ECO:0000259" key="1">
    <source>
        <dbReference type="Pfam" id="PF08721"/>
    </source>
</evidence>
<name>A0A846TS30_9BACI</name>
<dbReference type="EMBL" id="JAAVUM010000002">
    <property type="protein sequence ID" value="NKE04666.1"/>
    <property type="molecule type" value="Genomic_DNA"/>
</dbReference>
<accession>A0A846TS30</accession>
<feature type="domain" description="TnsA endonuclease C-terminal" evidence="1">
    <location>
        <begin position="143"/>
        <end position="215"/>
    </location>
</feature>
<dbReference type="InterPro" id="IPR014832">
    <property type="entry name" value="TnsA_C"/>
</dbReference>
<protein>
    <recommendedName>
        <fullName evidence="1">TnsA endonuclease C-terminal domain-containing protein</fullName>
    </recommendedName>
</protein>
<gene>
    <name evidence="2" type="ORF">GWK17_04135</name>
</gene>
<dbReference type="Proteomes" id="UP000587942">
    <property type="component" value="Unassembled WGS sequence"/>
</dbReference>